<comment type="subcellular location">
    <subcellularLocation>
        <location evidence="1">Cell membrane</location>
        <topology evidence="1">Multi-pass membrane protein</topology>
    </subcellularLocation>
</comment>
<evidence type="ECO:0000256" key="4">
    <source>
        <dbReference type="ARBA" id="ARBA00022692"/>
    </source>
</evidence>
<keyword evidence="10" id="KW-1185">Reference proteome</keyword>
<feature type="transmembrane region" description="Helical" evidence="7">
    <location>
        <begin position="37"/>
        <end position="57"/>
    </location>
</feature>
<dbReference type="EMBL" id="NPIA01000002">
    <property type="protein sequence ID" value="OZM57563.1"/>
    <property type="molecule type" value="Genomic_DNA"/>
</dbReference>
<feature type="domain" description="YetF C-terminal" evidence="8">
    <location>
        <begin position="88"/>
        <end position="218"/>
    </location>
</feature>
<protein>
    <submittedName>
        <fullName evidence="9">DUF421 domain-containing protein</fullName>
    </submittedName>
</protein>
<sequence length="241" mass="27122">MPELIKDSLLVIGRIVTILPLLLFVTIYMGKRSIAQLPVFDLLIILTLGSVVGADIADPEIKHIPTVVAIIAIGLLQRFVAKLKISRRNIGRLITFEPTVVIQDGKILNGNLKKIRYSIDNVLQMLREKNIFDVSEIETAIIESSGNISVLKKSEKRETTLEDIGKYQSSSMIALPVIIEGEVFTKVLKEYNVTELWLKQQLATQGIHKLNDVFFASINKNLQLHVSLKEEKNIKIPTLYH</sequence>
<evidence type="ECO:0000256" key="7">
    <source>
        <dbReference type="SAM" id="Phobius"/>
    </source>
</evidence>
<evidence type="ECO:0000259" key="8">
    <source>
        <dbReference type="Pfam" id="PF04239"/>
    </source>
</evidence>
<dbReference type="InterPro" id="IPR007353">
    <property type="entry name" value="DUF421"/>
</dbReference>
<evidence type="ECO:0000256" key="1">
    <source>
        <dbReference type="ARBA" id="ARBA00004651"/>
    </source>
</evidence>
<evidence type="ECO:0000313" key="9">
    <source>
        <dbReference type="EMBL" id="OZM57563.1"/>
    </source>
</evidence>
<dbReference type="Gene3D" id="3.30.240.20">
    <property type="entry name" value="bsu07140 like domains"/>
    <property type="match status" value="2"/>
</dbReference>
<dbReference type="InterPro" id="IPR023090">
    <property type="entry name" value="UPF0702_alpha/beta_dom_sf"/>
</dbReference>
<feature type="transmembrane region" description="Helical" evidence="7">
    <location>
        <begin position="63"/>
        <end position="81"/>
    </location>
</feature>
<accession>A0A263BUY8</accession>
<evidence type="ECO:0000256" key="6">
    <source>
        <dbReference type="ARBA" id="ARBA00023136"/>
    </source>
</evidence>
<reference evidence="10" key="1">
    <citation type="submission" date="2017-08" db="EMBL/GenBank/DDBJ databases">
        <authorList>
            <person name="Huang Z."/>
        </authorList>
    </citation>
    <scope>NUCLEOTIDE SEQUENCE [LARGE SCALE GENOMIC DNA]</scope>
    <source>
        <strain evidence="10">SA5d-4</strain>
    </source>
</reference>
<keyword evidence="6 7" id="KW-0472">Membrane</keyword>
<dbReference type="RefSeq" id="WP_094922292.1">
    <property type="nucleotide sequence ID" value="NZ_NPIA01000002.1"/>
</dbReference>
<proteinExistence type="inferred from homology"/>
<reference evidence="9 10" key="2">
    <citation type="submission" date="2017-09" db="EMBL/GenBank/DDBJ databases">
        <title>Bacillus patelloidae sp. nov., isolated from the intestinal tract of a marine limpet.</title>
        <authorList>
            <person name="Liu R."/>
            <person name="Dong C."/>
            <person name="Shao Z."/>
        </authorList>
    </citation>
    <scope>NUCLEOTIDE SEQUENCE [LARGE SCALE GENOMIC DNA]</scope>
    <source>
        <strain evidence="9 10">SA5d-4</strain>
    </source>
</reference>
<comment type="caution">
    <text evidence="9">The sequence shown here is derived from an EMBL/GenBank/DDBJ whole genome shotgun (WGS) entry which is preliminary data.</text>
</comment>
<dbReference type="PANTHER" id="PTHR34582:SF6">
    <property type="entry name" value="UPF0702 TRANSMEMBRANE PROTEIN YCAP"/>
    <property type="match status" value="1"/>
</dbReference>
<name>A0A263BUY8_9BACI</name>
<dbReference type="Proteomes" id="UP000217083">
    <property type="component" value="Unassembled WGS sequence"/>
</dbReference>
<dbReference type="GO" id="GO:0005886">
    <property type="term" value="C:plasma membrane"/>
    <property type="evidence" value="ECO:0007669"/>
    <property type="project" value="UniProtKB-SubCell"/>
</dbReference>
<dbReference type="PANTHER" id="PTHR34582">
    <property type="entry name" value="UPF0702 TRANSMEMBRANE PROTEIN YCAP"/>
    <property type="match status" value="1"/>
</dbReference>
<gene>
    <name evidence="9" type="ORF">CIB95_04110</name>
</gene>
<evidence type="ECO:0000256" key="2">
    <source>
        <dbReference type="ARBA" id="ARBA00006448"/>
    </source>
</evidence>
<dbReference type="AlphaFoldDB" id="A0A263BUY8"/>
<keyword evidence="3" id="KW-1003">Cell membrane</keyword>
<evidence type="ECO:0000313" key="10">
    <source>
        <dbReference type="Proteomes" id="UP000217083"/>
    </source>
</evidence>
<organism evidence="9 10">
    <name type="scientific">Lottiidibacillus patelloidae</name>
    <dbReference type="NCBI Taxonomy" id="2670334"/>
    <lineage>
        <taxon>Bacteria</taxon>
        <taxon>Bacillati</taxon>
        <taxon>Bacillota</taxon>
        <taxon>Bacilli</taxon>
        <taxon>Bacillales</taxon>
        <taxon>Bacillaceae</taxon>
        <taxon>Lottiidibacillus</taxon>
    </lineage>
</organism>
<keyword evidence="4 7" id="KW-0812">Transmembrane</keyword>
<dbReference type="Pfam" id="PF04239">
    <property type="entry name" value="DUF421"/>
    <property type="match status" value="1"/>
</dbReference>
<evidence type="ECO:0000256" key="5">
    <source>
        <dbReference type="ARBA" id="ARBA00022989"/>
    </source>
</evidence>
<evidence type="ECO:0000256" key="3">
    <source>
        <dbReference type="ARBA" id="ARBA00022475"/>
    </source>
</evidence>
<keyword evidence="5 7" id="KW-1133">Transmembrane helix</keyword>
<feature type="transmembrane region" description="Helical" evidence="7">
    <location>
        <begin position="12"/>
        <end position="30"/>
    </location>
</feature>
<comment type="similarity">
    <text evidence="2">Belongs to the UPF0702 family.</text>
</comment>